<accession>A0ABR4HB41</accession>
<proteinExistence type="inferred from homology"/>
<dbReference type="PANTHER" id="PTHR24320">
    <property type="entry name" value="RETINOL DEHYDROGENASE"/>
    <property type="match status" value="1"/>
</dbReference>
<name>A0ABR4HB41_9EURO</name>
<evidence type="ECO:0000256" key="3">
    <source>
        <dbReference type="ARBA" id="ARBA00023002"/>
    </source>
</evidence>
<dbReference type="PANTHER" id="PTHR24320:SF282">
    <property type="entry name" value="WW DOMAIN-CONTAINING OXIDOREDUCTASE"/>
    <property type="match status" value="1"/>
</dbReference>
<keyword evidence="3" id="KW-0560">Oxidoreductase</keyword>
<comment type="caution">
    <text evidence="4">The sequence shown here is derived from an EMBL/GenBank/DDBJ whole genome shotgun (WGS) entry which is preliminary data.</text>
</comment>
<dbReference type="EMBL" id="JBFXLT010000045">
    <property type="protein sequence ID" value="KAL2812694.1"/>
    <property type="molecule type" value="Genomic_DNA"/>
</dbReference>
<reference evidence="4 5" key="1">
    <citation type="submission" date="2024-07" db="EMBL/GenBank/DDBJ databases">
        <title>Section-level genome sequencing and comparative genomics of Aspergillus sections Usti and Cavernicolus.</title>
        <authorList>
            <consortium name="Lawrence Berkeley National Laboratory"/>
            <person name="Nybo J.L."/>
            <person name="Vesth T.C."/>
            <person name="Theobald S."/>
            <person name="Frisvad J.C."/>
            <person name="Larsen T.O."/>
            <person name="Kjaerboelling I."/>
            <person name="Rothschild-Mancinelli K."/>
            <person name="Lyhne E.K."/>
            <person name="Kogle M.E."/>
            <person name="Barry K."/>
            <person name="Clum A."/>
            <person name="Na H."/>
            <person name="Ledsgaard L."/>
            <person name="Lin J."/>
            <person name="Lipzen A."/>
            <person name="Kuo A."/>
            <person name="Riley R."/>
            <person name="Mondo S."/>
            <person name="Labutti K."/>
            <person name="Haridas S."/>
            <person name="Pangalinan J."/>
            <person name="Salamov A.A."/>
            <person name="Simmons B.A."/>
            <person name="Magnuson J.K."/>
            <person name="Chen J."/>
            <person name="Drula E."/>
            <person name="Henrissat B."/>
            <person name="Wiebenga A."/>
            <person name="Lubbers R.J."/>
            <person name="Gomes A.C."/>
            <person name="Makela M.R."/>
            <person name="Stajich J."/>
            <person name="Grigoriev I.V."/>
            <person name="Mortensen U.H."/>
            <person name="De Vries R.P."/>
            <person name="Baker S.E."/>
            <person name="Andersen M.R."/>
        </authorList>
    </citation>
    <scope>NUCLEOTIDE SEQUENCE [LARGE SCALE GENOMIC DNA]</scope>
    <source>
        <strain evidence="4 5">CBS 588.65</strain>
    </source>
</reference>
<keyword evidence="2" id="KW-0521">NADP</keyword>
<gene>
    <name evidence="4" type="ORF">BJX63DRAFT_432396</name>
</gene>
<evidence type="ECO:0000256" key="1">
    <source>
        <dbReference type="ARBA" id="ARBA00006484"/>
    </source>
</evidence>
<evidence type="ECO:0000313" key="5">
    <source>
        <dbReference type="Proteomes" id="UP001610334"/>
    </source>
</evidence>
<keyword evidence="5" id="KW-1185">Reference proteome</keyword>
<comment type="similarity">
    <text evidence="1">Belongs to the short-chain dehydrogenases/reductases (SDR) family.</text>
</comment>
<organism evidence="4 5">
    <name type="scientific">Aspergillus granulosus</name>
    <dbReference type="NCBI Taxonomy" id="176169"/>
    <lineage>
        <taxon>Eukaryota</taxon>
        <taxon>Fungi</taxon>
        <taxon>Dikarya</taxon>
        <taxon>Ascomycota</taxon>
        <taxon>Pezizomycotina</taxon>
        <taxon>Eurotiomycetes</taxon>
        <taxon>Eurotiomycetidae</taxon>
        <taxon>Eurotiales</taxon>
        <taxon>Aspergillaceae</taxon>
        <taxon>Aspergillus</taxon>
        <taxon>Aspergillus subgen. Nidulantes</taxon>
    </lineage>
</organism>
<dbReference type="Proteomes" id="UP001610334">
    <property type="component" value="Unassembled WGS sequence"/>
</dbReference>
<dbReference type="InterPro" id="IPR036291">
    <property type="entry name" value="NAD(P)-bd_dom_sf"/>
</dbReference>
<protein>
    <submittedName>
        <fullName evidence="4">Uncharacterized protein</fullName>
    </submittedName>
</protein>
<sequence length="193" mass="20755">MATLFATSPADGFEAQWQTNYLSQGLLIRHLLDTLVSTATEEGDAGSVRVVNLTSNGRTFAPKAGVNFDDLSQEKSGGNWSRYGINKSTGAVAIRTAAVHPGAIDTNLNRQTALSACLYTVWKGLGACSQPSEGAHNSLFAVASPDFKAGDSGQYFVLGQKRETLSKVAQDMELANRLWEWTKGEIGRNNLLE</sequence>
<evidence type="ECO:0000256" key="2">
    <source>
        <dbReference type="ARBA" id="ARBA00022857"/>
    </source>
</evidence>
<evidence type="ECO:0000313" key="4">
    <source>
        <dbReference type="EMBL" id="KAL2812694.1"/>
    </source>
</evidence>
<dbReference type="Gene3D" id="3.40.50.720">
    <property type="entry name" value="NAD(P)-binding Rossmann-like Domain"/>
    <property type="match status" value="1"/>
</dbReference>
<dbReference type="SUPFAM" id="SSF51735">
    <property type="entry name" value="NAD(P)-binding Rossmann-fold domains"/>
    <property type="match status" value="1"/>
</dbReference>